<dbReference type="SUPFAM" id="SSF48576">
    <property type="entry name" value="Terpenoid synthases"/>
    <property type="match status" value="1"/>
</dbReference>
<gene>
    <name evidence="7" type="ORF">BJY22_002017</name>
</gene>
<dbReference type="EMBL" id="JAASRO010000001">
    <property type="protein sequence ID" value="NIK56300.1"/>
    <property type="molecule type" value="Genomic_DNA"/>
</dbReference>
<name>A0A7X6A019_9ACTN</name>
<sequence length="340" mass="36083">MSPTPLPAESLGFEFADAALEARVRAGLERVEQALLGATQSEAPFVTAAAQHVMLAGGKRFRPLLVLLAAEFGAEAVSDEVVKAAVVVELTHVATLHHDDVMDEAALRRGSSTANARWDNSVAILSGDWLFARASDLVADLGPEAVRIQARTFGRLVEGQIRETLGVGEGQDPLKHYLSVVADKTGSLIATSALFGARYAGASEEVQESLRAFGEEIGVAFQLADDLLDIASESGQSGKTPGTDLREGVPTLPVLIFRAQADPADPTDARLLDLLDSDLSDDARLAETLELLRSHASFRQAEDDVRRRAADARKLLTTLPGGPGRDALDALCDLVATRSV</sequence>
<dbReference type="InterPro" id="IPR000092">
    <property type="entry name" value="Polyprenyl_synt"/>
</dbReference>
<evidence type="ECO:0000256" key="5">
    <source>
        <dbReference type="ARBA" id="ARBA00022842"/>
    </source>
</evidence>
<dbReference type="InterPro" id="IPR033749">
    <property type="entry name" value="Polyprenyl_synt_CS"/>
</dbReference>
<evidence type="ECO:0000256" key="4">
    <source>
        <dbReference type="ARBA" id="ARBA00022723"/>
    </source>
</evidence>
<comment type="similarity">
    <text evidence="2 6">Belongs to the FPP/GGPP synthase family.</text>
</comment>
<evidence type="ECO:0000313" key="8">
    <source>
        <dbReference type="Proteomes" id="UP000555407"/>
    </source>
</evidence>
<evidence type="ECO:0000256" key="6">
    <source>
        <dbReference type="RuleBase" id="RU004466"/>
    </source>
</evidence>
<dbReference type="PANTHER" id="PTHR12001">
    <property type="entry name" value="GERANYLGERANYL PYROPHOSPHATE SYNTHASE"/>
    <property type="match status" value="1"/>
</dbReference>
<keyword evidence="3 6" id="KW-0808">Transferase</keyword>
<dbReference type="SFLD" id="SFLDS00005">
    <property type="entry name" value="Isoprenoid_Synthase_Type_I"/>
    <property type="match status" value="1"/>
</dbReference>
<accession>A0A7X6A019</accession>
<dbReference type="PANTHER" id="PTHR12001:SF69">
    <property type="entry name" value="ALL TRANS-POLYPRENYL-DIPHOSPHATE SYNTHASE PDSS1"/>
    <property type="match status" value="1"/>
</dbReference>
<evidence type="ECO:0000256" key="1">
    <source>
        <dbReference type="ARBA" id="ARBA00001946"/>
    </source>
</evidence>
<dbReference type="Gene3D" id="1.10.600.10">
    <property type="entry name" value="Farnesyl Diphosphate Synthase"/>
    <property type="match status" value="1"/>
</dbReference>
<dbReference type="GO" id="GO:0046872">
    <property type="term" value="F:metal ion binding"/>
    <property type="evidence" value="ECO:0007669"/>
    <property type="project" value="UniProtKB-KW"/>
</dbReference>
<reference evidence="7 8" key="1">
    <citation type="submission" date="2020-03" db="EMBL/GenBank/DDBJ databases">
        <title>Sequencing the genomes of 1000 actinobacteria strains.</title>
        <authorList>
            <person name="Klenk H.-P."/>
        </authorList>
    </citation>
    <scope>NUCLEOTIDE SEQUENCE [LARGE SCALE GENOMIC DNA]</scope>
    <source>
        <strain evidence="7 8">DSM 45490</strain>
    </source>
</reference>
<dbReference type="Proteomes" id="UP000555407">
    <property type="component" value="Unassembled WGS sequence"/>
</dbReference>
<comment type="cofactor">
    <cofactor evidence="1">
        <name>Mg(2+)</name>
        <dbReference type="ChEBI" id="CHEBI:18420"/>
    </cofactor>
</comment>
<evidence type="ECO:0000313" key="7">
    <source>
        <dbReference type="EMBL" id="NIK56300.1"/>
    </source>
</evidence>
<dbReference type="RefSeq" id="WP_167205563.1">
    <property type="nucleotide sequence ID" value="NZ_JAASRO010000001.1"/>
</dbReference>
<organism evidence="7 8">
    <name type="scientific">Kribbella shirazensis</name>
    <dbReference type="NCBI Taxonomy" id="1105143"/>
    <lineage>
        <taxon>Bacteria</taxon>
        <taxon>Bacillati</taxon>
        <taxon>Actinomycetota</taxon>
        <taxon>Actinomycetes</taxon>
        <taxon>Propionibacteriales</taxon>
        <taxon>Kribbellaceae</taxon>
        <taxon>Kribbella</taxon>
    </lineage>
</organism>
<dbReference type="Pfam" id="PF00348">
    <property type="entry name" value="polyprenyl_synt"/>
    <property type="match status" value="1"/>
</dbReference>
<evidence type="ECO:0000256" key="2">
    <source>
        <dbReference type="ARBA" id="ARBA00006706"/>
    </source>
</evidence>
<dbReference type="SFLD" id="SFLDG01017">
    <property type="entry name" value="Polyprenyl_Transferase_Like"/>
    <property type="match status" value="1"/>
</dbReference>
<dbReference type="GO" id="GO:0008299">
    <property type="term" value="P:isoprenoid biosynthetic process"/>
    <property type="evidence" value="ECO:0007669"/>
    <property type="project" value="InterPro"/>
</dbReference>
<dbReference type="AlphaFoldDB" id="A0A7X6A019"/>
<proteinExistence type="inferred from homology"/>
<dbReference type="InterPro" id="IPR008949">
    <property type="entry name" value="Isoprenoid_synthase_dom_sf"/>
</dbReference>
<dbReference type="GO" id="GO:0000010">
    <property type="term" value="F:heptaprenyl diphosphate synthase activity"/>
    <property type="evidence" value="ECO:0007669"/>
    <property type="project" value="UniProtKB-EC"/>
</dbReference>
<protein>
    <submittedName>
        <fullName evidence="7">Heptaprenyl diphosphate synthase</fullName>
        <ecNumber evidence="7">2.5.1.30</ecNumber>
    </submittedName>
</protein>
<dbReference type="EC" id="2.5.1.30" evidence="7"/>
<keyword evidence="5" id="KW-0460">Magnesium</keyword>
<comment type="caution">
    <text evidence="7">The sequence shown here is derived from an EMBL/GenBank/DDBJ whole genome shotgun (WGS) entry which is preliminary data.</text>
</comment>
<keyword evidence="4" id="KW-0479">Metal-binding</keyword>
<evidence type="ECO:0000256" key="3">
    <source>
        <dbReference type="ARBA" id="ARBA00022679"/>
    </source>
</evidence>
<dbReference type="PROSITE" id="PS00444">
    <property type="entry name" value="POLYPRENYL_SYNTHASE_2"/>
    <property type="match status" value="1"/>
</dbReference>
<dbReference type="CDD" id="cd00685">
    <property type="entry name" value="Trans_IPPS_HT"/>
    <property type="match status" value="1"/>
</dbReference>
<keyword evidence="8" id="KW-1185">Reference proteome</keyword>